<name>A0A1H9SXE6_9PSEU</name>
<accession>A0A1H9SXE6</accession>
<evidence type="ECO:0000313" key="1">
    <source>
        <dbReference type="EMBL" id="SER89595.1"/>
    </source>
</evidence>
<protein>
    <submittedName>
        <fullName evidence="1">Uncharacterized protein</fullName>
    </submittedName>
</protein>
<organism evidence="1 2">
    <name type="scientific">Lentzea xinjiangensis</name>
    <dbReference type="NCBI Taxonomy" id="402600"/>
    <lineage>
        <taxon>Bacteria</taxon>
        <taxon>Bacillati</taxon>
        <taxon>Actinomycetota</taxon>
        <taxon>Actinomycetes</taxon>
        <taxon>Pseudonocardiales</taxon>
        <taxon>Pseudonocardiaceae</taxon>
        <taxon>Lentzea</taxon>
    </lineage>
</organism>
<sequence>MGIAIRGKLQHSTGIALPAGVLSTHPTPAA</sequence>
<dbReference type="AlphaFoldDB" id="A0A1H9SXE6"/>
<gene>
    <name evidence="1" type="ORF">SAMN05216188_11739</name>
</gene>
<dbReference type="EMBL" id="FOFR01000017">
    <property type="protein sequence ID" value="SER89595.1"/>
    <property type="molecule type" value="Genomic_DNA"/>
</dbReference>
<dbReference type="Proteomes" id="UP000199352">
    <property type="component" value="Unassembled WGS sequence"/>
</dbReference>
<evidence type="ECO:0000313" key="2">
    <source>
        <dbReference type="Proteomes" id="UP000199352"/>
    </source>
</evidence>
<proteinExistence type="predicted"/>
<reference evidence="2" key="1">
    <citation type="submission" date="2016-10" db="EMBL/GenBank/DDBJ databases">
        <authorList>
            <person name="Varghese N."/>
            <person name="Submissions S."/>
        </authorList>
    </citation>
    <scope>NUCLEOTIDE SEQUENCE [LARGE SCALE GENOMIC DNA]</scope>
    <source>
        <strain evidence="2">CGMCC 4.3525</strain>
    </source>
</reference>
<keyword evidence="2" id="KW-1185">Reference proteome</keyword>